<comment type="caution">
    <text evidence="1">The sequence shown here is derived from an EMBL/GenBank/DDBJ whole genome shotgun (WGS) entry which is preliminary data.</text>
</comment>
<organism evidence="1 2">
    <name type="scientific">Actinomyces oris</name>
    <dbReference type="NCBI Taxonomy" id="544580"/>
    <lineage>
        <taxon>Bacteria</taxon>
        <taxon>Bacillati</taxon>
        <taxon>Actinomycetota</taxon>
        <taxon>Actinomycetes</taxon>
        <taxon>Actinomycetales</taxon>
        <taxon>Actinomycetaceae</taxon>
        <taxon>Actinomyces</taxon>
    </lineage>
</organism>
<evidence type="ECO:0000313" key="2">
    <source>
        <dbReference type="Proteomes" id="UP000186394"/>
    </source>
</evidence>
<name>A0A1Q8VPG1_9ACTO</name>
<evidence type="ECO:0000313" key="1">
    <source>
        <dbReference type="EMBL" id="OLO49973.1"/>
    </source>
</evidence>
<reference evidence="1 2" key="1">
    <citation type="submission" date="2016-12" db="EMBL/GenBank/DDBJ databases">
        <title>Genomic comparison of strains in the 'Actinomyces naeslundii' group.</title>
        <authorList>
            <person name="Mughal S.R."/>
            <person name="Do T."/>
            <person name="Gilbert S.C."/>
            <person name="Witherden E.A."/>
            <person name="Didelot X."/>
            <person name="Beighton D."/>
        </authorList>
    </citation>
    <scope>NUCLEOTIDE SEQUENCE [LARGE SCALE GENOMIC DNA]</scope>
    <source>
        <strain evidence="1 2">P6N</strain>
    </source>
</reference>
<proteinExistence type="predicted"/>
<protein>
    <submittedName>
        <fullName evidence="1">Uncharacterized protein</fullName>
    </submittedName>
</protein>
<gene>
    <name evidence="1" type="ORF">BKH28_05120</name>
</gene>
<dbReference type="EMBL" id="MSKL01000010">
    <property type="protein sequence ID" value="OLO49973.1"/>
    <property type="molecule type" value="Genomic_DNA"/>
</dbReference>
<dbReference type="Proteomes" id="UP000186394">
    <property type="component" value="Unassembled WGS sequence"/>
</dbReference>
<sequence>MPRLKHVSSPLGGGRPDKAALLSPALAHLDLLAQVSQWLSVAESIRAVAESVCCEGLGLADQEVAVLLDGRVRFRAERRRE</sequence>
<dbReference type="AlphaFoldDB" id="A0A1Q8VPG1"/>
<accession>A0A1Q8VPG1</accession>